<organism evidence="9">
    <name type="scientific">termite gut metagenome</name>
    <dbReference type="NCBI Taxonomy" id="433724"/>
    <lineage>
        <taxon>unclassified sequences</taxon>
        <taxon>metagenomes</taxon>
        <taxon>organismal metagenomes</taxon>
    </lineage>
</organism>
<dbReference type="AlphaFoldDB" id="A0A5J4Q7P5"/>
<dbReference type="InterPro" id="IPR018204">
    <property type="entry name" value="Trp_synthase_alpha_AS"/>
</dbReference>
<dbReference type="InterPro" id="IPR011060">
    <property type="entry name" value="RibuloseP-bd_barrel"/>
</dbReference>
<dbReference type="InterPro" id="IPR013785">
    <property type="entry name" value="Aldolase_TIM"/>
</dbReference>
<dbReference type="SUPFAM" id="SSF51366">
    <property type="entry name" value="Ribulose-phoshate binding barrel"/>
    <property type="match status" value="1"/>
</dbReference>
<keyword evidence="5" id="KW-0822">Tryptophan biosynthesis</keyword>
<protein>
    <recommendedName>
        <fullName evidence="3">tryptophan synthase</fullName>
        <ecNumber evidence="3">4.2.1.20</ecNumber>
    </recommendedName>
</protein>
<accession>A0A5J4Q7P5</accession>
<evidence type="ECO:0000313" key="9">
    <source>
        <dbReference type="EMBL" id="KAA6316884.1"/>
    </source>
</evidence>
<evidence type="ECO:0000256" key="6">
    <source>
        <dbReference type="ARBA" id="ARBA00023141"/>
    </source>
</evidence>
<dbReference type="EC" id="4.2.1.20" evidence="3"/>
<sequence>MNRINQLFETNPKNLLSVYFCAGHPRLESTAETIRTLANNNINLIEIGIPFSDPMADGAVI</sequence>
<dbReference type="InterPro" id="IPR002028">
    <property type="entry name" value="Trp_synthase_suA"/>
</dbReference>
<comment type="catalytic activity">
    <reaction evidence="8">
        <text>(1S,2R)-1-C-(indol-3-yl)glycerol 3-phosphate + L-serine = D-glyceraldehyde 3-phosphate + L-tryptophan + H2O</text>
        <dbReference type="Rhea" id="RHEA:10532"/>
        <dbReference type="ChEBI" id="CHEBI:15377"/>
        <dbReference type="ChEBI" id="CHEBI:33384"/>
        <dbReference type="ChEBI" id="CHEBI:57912"/>
        <dbReference type="ChEBI" id="CHEBI:58866"/>
        <dbReference type="ChEBI" id="CHEBI:59776"/>
        <dbReference type="EC" id="4.2.1.20"/>
    </reaction>
</comment>
<evidence type="ECO:0000256" key="4">
    <source>
        <dbReference type="ARBA" id="ARBA00022605"/>
    </source>
</evidence>
<gene>
    <name evidence="9" type="ORF">EZS27_032877</name>
</gene>
<dbReference type="Pfam" id="PF00290">
    <property type="entry name" value="Trp_syntA"/>
    <property type="match status" value="1"/>
</dbReference>
<dbReference type="EMBL" id="SNRY01004719">
    <property type="protein sequence ID" value="KAA6316884.1"/>
    <property type="molecule type" value="Genomic_DNA"/>
</dbReference>
<evidence type="ECO:0000256" key="2">
    <source>
        <dbReference type="ARBA" id="ARBA00011270"/>
    </source>
</evidence>
<comment type="caution">
    <text evidence="9">The sequence shown here is derived from an EMBL/GenBank/DDBJ whole genome shotgun (WGS) entry which is preliminary data.</text>
</comment>
<evidence type="ECO:0000256" key="8">
    <source>
        <dbReference type="ARBA" id="ARBA00049047"/>
    </source>
</evidence>
<keyword evidence="4" id="KW-0028">Amino-acid biosynthesis</keyword>
<comment type="subunit">
    <text evidence="2">Tetramer of two alpha and two beta chains.</text>
</comment>
<dbReference type="Gene3D" id="3.20.20.70">
    <property type="entry name" value="Aldolase class I"/>
    <property type="match status" value="1"/>
</dbReference>
<feature type="non-terminal residue" evidence="9">
    <location>
        <position position="61"/>
    </location>
</feature>
<evidence type="ECO:0000256" key="7">
    <source>
        <dbReference type="ARBA" id="ARBA00023239"/>
    </source>
</evidence>
<name>A0A5J4Q7P5_9ZZZZ</name>
<reference evidence="9" key="1">
    <citation type="submission" date="2019-03" db="EMBL/GenBank/DDBJ databases">
        <title>Single cell metagenomics reveals metabolic interactions within the superorganism composed of flagellate Streblomastix strix and complex community of Bacteroidetes bacteria on its surface.</title>
        <authorList>
            <person name="Treitli S.C."/>
            <person name="Kolisko M."/>
            <person name="Husnik F."/>
            <person name="Keeling P."/>
            <person name="Hampl V."/>
        </authorList>
    </citation>
    <scope>NUCLEOTIDE SEQUENCE</scope>
    <source>
        <strain evidence="9">STM</strain>
    </source>
</reference>
<dbReference type="GO" id="GO:0004834">
    <property type="term" value="F:tryptophan synthase activity"/>
    <property type="evidence" value="ECO:0007669"/>
    <property type="project" value="UniProtKB-EC"/>
</dbReference>
<evidence type="ECO:0000256" key="3">
    <source>
        <dbReference type="ARBA" id="ARBA00012043"/>
    </source>
</evidence>
<evidence type="ECO:0000256" key="5">
    <source>
        <dbReference type="ARBA" id="ARBA00022822"/>
    </source>
</evidence>
<evidence type="ECO:0000256" key="1">
    <source>
        <dbReference type="ARBA" id="ARBA00004733"/>
    </source>
</evidence>
<dbReference type="PANTHER" id="PTHR43406">
    <property type="entry name" value="TRYPTOPHAN SYNTHASE, ALPHA CHAIN"/>
    <property type="match status" value="1"/>
</dbReference>
<dbReference type="PANTHER" id="PTHR43406:SF1">
    <property type="entry name" value="TRYPTOPHAN SYNTHASE ALPHA CHAIN, CHLOROPLASTIC"/>
    <property type="match status" value="1"/>
</dbReference>
<keyword evidence="6" id="KW-0057">Aromatic amino acid biosynthesis</keyword>
<proteinExistence type="predicted"/>
<dbReference type="PROSITE" id="PS00167">
    <property type="entry name" value="TRP_SYNTHASE_ALPHA"/>
    <property type="match status" value="1"/>
</dbReference>
<comment type="pathway">
    <text evidence="1">Amino-acid biosynthesis; L-tryptophan biosynthesis; L-tryptophan from chorismate: step 5/5.</text>
</comment>
<keyword evidence="7 9" id="KW-0456">Lyase</keyword>
<dbReference type="GO" id="GO:0005829">
    <property type="term" value="C:cytosol"/>
    <property type="evidence" value="ECO:0007669"/>
    <property type="project" value="TreeGrafter"/>
</dbReference>
<dbReference type="UniPathway" id="UPA00035">
    <property type="reaction ID" value="UER00044"/>
</dbReference>